<dbReference type="RefSeq" id="XP_029217062.1">
    <property type="nucleotide sequence ID" value="XM_029366602.1"/>
</dbReference>
<protein>
    <submittedName>
        <fullName evidence="2">Uncharacterized protein</fullName>
    </submittedName>
</protein>
<keyword evidence="3" id="KW-1185">Reference proteome</keyword>
<dbReference type="KEGG" id="bbes:BESB_082520"/>
<accession>A0A2A9MBJ6</accession>
<dbReference type="AlphaFoldDB" id="A0A2A9MBJ6"/>
<reference evidence="2 3" key="1">
    <citation type="submission" date="2017-09" db="EMBL/GenBank/DDBJ databases">
        <title>Genome sequencing of Besnoitia besnoiti strain Bb-Ger1.</title>
        <authorList>
            <person name="Schares G."/>
            <person name="Venepally P."/>
            <person name="Lorenzi H.A."/>
        </authorList>
    </citation>
    <scope>NUCLEOTIDE SEQUENCE [LARGE SCALE GENOMIC DNA]</scope>
    <source>
        <strain evidence="2 3">Bb-Ger1</strain>
    </source>
</reference>
<feature type="compositionally biased region" description="Basic residues" evidence="1">
    <location>
        <begin position="57"/>
        <end position="69"/>
    </location>
</feature>
<evidence type="ECO:0000256" key="1">
    <source>
        <dbReference type="SAM" id="MobiDB-lite"/>
    </source>
</evidence>
<gene>
    <name evidence="2" type="ORF">BESB_082520</name>
</gene>
<feature type="region of interest" description="Disordered" evidence="1">
    <location>
        <begin position="1"/>
        <end position="69"/>
    </location>
</feature>
<comment type="caution">
    <text evidence="2">The sequence shown here is derived from an EMBL/GenBank/DDBJ whole genome shotgun (WGS) entry which is preliminary data.</text>
</comment>
<organism evidence="2 3">
    <name type="scientific">Besnoitia besnoiti</name>
    <name type="common">Apicomplexan protozoan</name>
    <dbReference type="NCBI Taxonomy" id="94643"/>
    <lineage>
        <taxon>Eukaryota</taxon>
        <taxon>Sar</taxon>
        <taxon>Alveolata</taxon>
        <taxon>Apicomplexa</taxon>
        <taxon>Conoidasida</taxon>
        <taxon>Coccidia</taxon>
        <taxon>Eucoccidiorida</taxon>
        <taxon>Eimeriorina</taxon>
        <taxon>Sarcocystidae</taxon>
        <taxon>Besnoitia</taxon>
    </lineage>
</organism>
<dbReference type="Proteomes" id="UP000224006">
    <property type="component" value="Chromosome VIII"/>
</dbReference>
<dbReference type="GeneID" id="40313178"/>
<evidence type="ECO:0000313" key="2">
    <source>
        <dbReference type="EMBL" id="PFH33053.1"/>
    </source>
</evidence>
<dbReference type="VEuPathDB" id="ToxoDB:BESB_082520"/>
<evidence type="ECO:0000313" key="3">
    <source>
        <dbReference type="Proteomes" id="UP000224006"/>
    </source>
</evidence>
<sequence length="178" mass="20692">MNDGRSCSGETRRETGAGNRKGTQHWKGRQWRPRMKISCRSCRSRPQKGSEEDQGGRRNRARKWRRGRRRVRAAAALRTAPSLKARMKTLLRMRRDKEQMERTRVAFLRCKLFKARSWTRSPVGDAEPSSLQPFIELSRLPLSRTKATEADEPRRETELAGLRNLKRSQLAHVSLRAL</sequence>
<name>A0A2A9MBJ6_BESBE</name>
<proteinExistence type="predicted"/>
<dbReference type="EMBL" id="NWUJ01000009">
    <property type="protein sequence ID" value="PFH33053.1"/>
    <property type="molecule type" value="Genomic_DNA"/>
</dbReference>
<feature type="compositionally biased region" description="Basic residues" evidence="1">
    <location>
        <begin position="22"/>
        <end position="46"/>
    </location>
</feature>